<dbReference type="OrthoDB" id="17455at10239"/>
<reference evidence="2" key="1">
    <citation type="submission" date="2016-07" db="EMBL/GenBank/DDBJ databases">
        <authorList>
            <person name="Florea S."/>
            <person name="Webb J.S."/>
            <person name="Jaromczyk J."/>
            <person name="Schardl C.L."/>
        </authorList>
    </citation>
    <scope>NUCLEOTIDE SEQUENCE [LARGE SCALE GENOMIC DNA]</scope>
</reference>
<gene>
    <name evidence="1" type="primary">128</name>
    <name evidence="1" type="ORF">SEA_BANTAM_128</name>
</gene>
<accession>A0A1B3AYK5</accession>
<dbReference type="Proteomes" id="UP000202170">
    <property type="component" value="Segment"/>
</dbReference>
<dbReference type="EMBL" id="KX557272">
    <property type="protein sequence ID" value="AOE43817.1"/>
    <property type="molecule type" value="Genomic_DNA"/>
</dbReference>
<dbReference type="GeneID" id="29080392"/>
<sequence>MTTAPDTLLGRPIRGDISHYSGKKIVEQKPIEMLLDALDTLFADPYVVSVRWKQYTPYFNDGDPCEFGVNDIGVRFADTADDAGDYEDGYIDAWSIRFDRQYRVARDGKDSEYPGISDELHDAIAALNDAVAGGAHEVDLRKFFGDPAEVTATREGFDVEFYDHD</sequence>
<proteinExistence type="predicted"/>
<evidence type="ECO:0000313" key="2">
    <source>
        <dbReference type="Proteomes" id="UP000202170"/>
    </source>
</evidence>
<dbReference type="KEGG" id="vg:29080392"/>
<keyword evidence="2" id="KW-1185">Reference proteome</keyword>
<evidence type="ECO:0000313" key="1">
    <source>
        <dbReference type="EMBL" id="AOE43817.1"/>
    </source>
</evidence>
<organism evidence="1 2">
    <name type="scientific">Gordonia phage Bantam</name>
    <dbReference type="NCBI Taxonomy" id="1887641"/>
    <lineage>
        <taxon>Viruses</taxon>
        <taxon>Duplodnaviria</taxon>
        <taxon>Heunggongvirae</taxon>
        <taxon>Uroviricota</taxon>
        <taxon>Caudoviricetes</taxon>
        <taxon>Bantamvirus</taxon>
        <taxon>Bantamvirus bantam</taxon>
    </lineage>
</organism>
<dbReference type="RefSeq" id="YP_009287596.1">
    <property type="nucleotide sequence ID" value="NC_031074.1"/>
</dbReference>
<protein>
    <submittedName>
        <fullName evidence="1">Uncharacterized protein</fullName>
    </submittedName>
</protein>
<name>A0A1B3AYK5_9CAUD</name>